<dbReference type="GO" id="GO:0006508">
    <property type="term" value="P:proteolysis"/>
    <property type="evidence" value="ECO:0007669"/>
    <property type="project" value="InterPro"/>
</dbReference>
<dbReference type="EMBL" id="VSSQ01008060">
    <property type="protein sequence ID" value="MPM37772.1"/>
    <property type="molecule type" value="Genomic_DNA"/>
</dbReference>
<proteinExistence type="predicted"/>
<dbReference type="InterPro" id="IPR008257">
    <property type="entry name" value="Pept_M19"/>
</dbReference>
<dbReference type="PANTHER" id="PTHR10443:SF12">
    <property type="entry name" value="DIPEPTIDASE"/>
    <property type="match status" value="1"/>
</dbReference>
<evidence type="ECO:0008006" key="2">
    <source>
        <dbReference type="Google" id="ProtNLM"/>
    </source>
</evidence>
<dbReference type="InterPro" id="IPR032466">
    <property type="entry name" value="Metal_Hydrolase"/>
</dbReference>
<dbReference type="PANTHER" id="PTHR10443">
    <property type="entry name" value="MICROSOMAL DIPEPTIDASE"/>
    <property type="match status" value="1"/>
</dbReference>
<dbReference type="SUPFAM" id="SSF51556">
    <property type="entry name" value="Metallo-dependent hydrolases"/>
    <property type="match status" value="1"/>
</dbReference>
<gene>
    <name evidence="1" type="ORF">SDC9_84391</name>
</gene>
<dbReference type="PROSITE" id="PS51365">
    <property type="entry name" value="RENAL_DIPEPTIDASE_2"/>
    <property type="match status" value="1"/>
</dbReference>
<organism evidence="1">
    <name type="scientific">bioreactor metagenome</name>
    <dbReference type="NCBI Taxonomy" id="1076179"/>
    <lineage>
        <taxon>unclassified sequences</taxon>
        <taxon>metagenomes</taxon>
        <taxon>ecological metagenomes</taxon>
    </lineage>
</organism>
<accession>A0A644ZA89</accession>
<comment type="caution">
    <text evidence="1">The sequence shown here is derived from an EMBL/GenBank/DDBJ whole genome shotgun (WGS) entry which is preliminary data.</text>
</comment>
<protein>
    <recommendedName>
        <fullName evidence="2">Membrane dipeptidase</fullName>
    </recommendedName>
</protein>
<dbReference type="Pfam" id="PF01244">
    <property type="entry name" value="Peptidase_M19"/>
    <property type="match status" value="1"/>
</dbReference>
<reference evidence="1" key="1">
    <citation type="submission" date="2019-08" db="EMBL/GenBank/DDBJ databases">
        <authorList>
            <person name="Kucharzyk K."/>
            <person name="Murdoch R.W."/>
            <person name="Higgins S."/>
            <person name="Loffler F."/>
        </authorList>
    </citation>
    <scope>NUCLEOTIDE SEQUENCE</scope>
</reference>
<sequence>MLPIIDLHCDTIHALVAGERSGNLRESDAHVDLRWMIEAGNVTTCFALFVDKLAHASPWRRAEQLYAHFSKEMQEASAHIVQVCYPNEQGNKTLQQAILSVEELGILEGNLARVATLASWGVRLATLTWNHENELGYPHHMKGGLKPFGHEVVEALEENRILVDVSHLNDEGFFSVAEMARAPFIASHSNARALTNHSRNLSDEMIKTLADKGGVIGLNFCPSFLSEDWGHSSIEAMVAHAMHIHRVGGSSVLALGTDYDGISGELEVAHYPELAKLYDALLKAGLEREDLEKMWYGNAFRVLSEAP</sequence>
<name>A0A644ZA89_9ZZZZ</name>
<dbReference type="AlphaFoldDB" id="A0A644ZA89"/>
<dbReference type="GO" id="GO:0070573">
    <property type="term" value="F:metallodipeptidase activity"/>
    <property type="evidence" value="ECO:0007669"/>
    <property type="project" value="InterPro"/>
</dbReference>
<evidence type="ECO:0000313" key="1">
    <source>
        <dbReference type="EMBL" id="MPM37772.1"/>
    </source>
</evidence>
<dbReference type="Gene3D" id="3.20.20.140">
    <property type="entry name" value="Metal-dependent hydrolases"/>
    <property type="match status" value="1"/>
</dbReference>